<protein>
    <submittedName>
        <fullName evidence="1">Uncharacterized protein</fullName>
    </submittedName>
</protein>
<organism evidence="1 2">
    <name type="scientific">Glutamicibacter bergerei</name>
    <dbReference type="NCBI Taxonomy" id="256702"/>
    <lineage>
        <taxon>Bacteria</taxon>
        <taxon>Bacillati</taxon>
        <taxon>Actinomycetota</taxon>
        <taxon>Actinomycetes</taxon>
        <taxon>Micrococcales</taxon>
        <taxon>Micrococcaceae</taxon>
        <taxon>Glutamicibacter</taxon>
    </lineage>
</organism>
<sequence length="100" mass="11555">MNAEKFKATLVDPRYISQENTDPVYRVDFWNEDRACYENRIENTEGIVDVLAWAEANRHGRYAVIWAEYSYEGGIGMVRLHGWESTDAGSPSASDPYFRQ</sequence>
<evidence type="ECO:0000313" key="2">
    <source>
        <dbReference type="Proteomes" id="UP001595884"/>
    </source>
</evidence>
<keyword evidence="2" id="KW-1185">Reference proteome</keyword>
<reference evidence="2" key="1">
    <citation type="journal article" date="2019" name="Int. J. Syst. Evol. Microbiol.">
        <title>The Global Catalogue of Microorganisms (GCM) 10K type strain sequencing project: providing services to taxonomists for standard genome sequencing and annotation.</title>
        <authorList>
            <consortium name="The Broad Institute Genomics Platform"/>
            <consortium name="The Broad Institute Genome Sequencing Center for Infectious Disease"/>
            <person name="Wu L."/>
            <person name="Ma J."/>
        </authorList>
    </citation>
    <scope>NUCLEOTIDE SEQUENCE [LARGE SCALE GENOMIC DNA]</scope>
    <source>
        <strain evidence="2">CGMCC 1.12849</strain>
    </source>
</reference>
<accession>A0ABV9MPW7</accession>
<dbReference type="EMBL" id="JBHSHE010000090">
    <property type="protein sequence ID" value="MFC4718011.1"/>
    <property type="molecule type" value="Genomic_DNA"/>
</dbReference>
<gene>
    <name evidence="1" type="ORF">ACFO7V_17965</name>
</gene>
<evidence type="ECO:0000313" key="1">
    <source>
        <dbReference type="EMBL" id="MFC4718011.1"/>
    </source>
</evidence>
<proteinExistence type="predicted"/>
<dbReference type="Proteomes" id="UP001595884">
    <property type="component" value="Unassembled WGS sequence"/>
</dbReference>
<dbReference type="RefSeq" id="WP_346058912.1">
    <property type="nucleotide sequence ID" value="NZ_BAAAVQ010000015.1"/>
</dbReference>
<comment type="caution">
    <text evidence="1">The sequence shown here is derived from an EMBL/GenBank/DDBJ whole genome shotgun (WGS) entry which is preliminary data.</text>
</comment>
<name>A0ABV9MPW7_9MICC</name>